<feature type="transmembrane region" description="Helical" evidence="6">
    <location>
        <begin position="38"/>
        <end position="59"/>
    </location>
</feature>
<evidence type="ECO:0000313" key="7">
    <source>
        <dbReference type="EMBL" id="CAE1273146.1"/>
    </source>
</evidence>
<dbReference type="PANTHER" id="PTHR12385">
    <property type="entry name" value="CHOLINE TRANSPORTER-LIKE (SLC FAMILY 44)"/>
    <property type="match status" value="1"/>
</dbReference>
<dbReference type="EMBL" id="CAHIKZ030001714">
    <property type="protein sequence ID" value="CAE1273146.1"/>
    <property type="molecule type" value="Genomic_DNA"/>
</dbReference>
<keyword evidence="3 6" id="KW-0812">Transmembrane</keyword>
<evidence type="ECO:0000256" key="1">
    <source>
        <dbReference type="ARBA" id="ARBA00004141"/>
    </source>
</evidence>
<comment type="caution">
    <text evidence="7">The sequence shown here is derived from an EMBL/GenBank/DDBJ whole genome shotgun (WGS) entry which is preliminary data.</text>
</comment>
<dbReference type="Proteomes" id="UP000597762">
    <property type="component" value="Unassembled WGS sequence"/>
</dbReference>
<sequence>MSDEDNLPEETREENQYDTQVEVDSFEGPIKDRKCRDVLFLIIFIALLGGMGYTAYISLQYGSPECLNLGNTQECKSCLLNICFPKDLNVSSLLLNVGINDQKMIRDIQTTWKEICYMILLTVGVVLLLCVLLRFFAGFIIWTIVITVPFAICGLCVYSW</sequence>
<accession>A0A812CQ43</accession>
<comment type="subcellular location">
    <subcellularLocation>
        <location evidence="1">Membrane</location>
        <topology evidence="1">Multi-pass membrane protein</topology>
    </subcellularLocation>
</comment>
<organism evidence="7 8">
    <name type="scientific">Acanthosepion pharaonis</name>
    <name type="common">Pharaoh cuttlefish</name>
    <name type="synonym">Sepia pharaonis</name>
    <dbReference type="NCBI Taxonomy" id="158019"/>
    <lineage>
        <taxon>Eukaryota</taxon>
        <taxon>Metazoa</taxon>
        <taxon>Spiralia</taxon>
        <taxon>Lophotrochozoa</taxon>
        <taxon>Mollusca</taxon>
        <taxon>Cephalopoda</taxon>
        <taxon>Coleoidea</taxon>
        <taxon>Decapodiformes</taxon>
        <taxon>Sepiida</taxon>
        <taxon>Sepiina</taxon>
        <taxon>Sepiidae</taxon>
        <taxon>Acanthosepion</taxon>
    </lineage>
</organism>
<feature type="transmembrane region" description="Helical" evidence="6">
    <location>
        <begin position="140"/>
        <end position="158"/>
    </location>
</feature>
<keyword evidence="5 6" id="KW-0472">Membrane</keyword>
<reference evidence="7" key="1">
    <citation type="submission" date="2021-01" db="EMBL/GenBank/DDBJ databases">
        <authorList>
            <person name="Li R."/>
            <person name="Bekaert M."/>
        </authorList>
    </citation>
    <scope>NUCLEOTIDE SEQUENCE</scope>
    <source>
        <strain evidence="7">Farmed</strain>
    </source>
</reference>
<dbReference type="AlphaFoldDB" id="A0A812CQ43"/>
<evidence type="ECO:0000313" key="8">
    <source>
        <dbReference type="Proteomes" id="UP000597762"/>
    </source>
</evidence>
<dbReference type="GO" id="GO:0016020">
    <property type="term" value="C:membrane"/>
    <property type="evidence" value="ECO:0007669"/>
    <property type="project" value="UniProtKB-SubCell"/>
</dbReference>
<keyword evidence="8" id="KW-1185">Reference proteome</keyword>
<proteinExistence type="inferred from homology"/>
<comment type="similarity">
    <text evidence="2">Belongs to the CTL (choline transporter-like) family.</text>
</comment>
<evidence type="ECO:0000256" key="4">
    <source>
        <dbReference type="ARBA" id="ARBA00022989"/>
    </source>
</evidence>
<feature type="transmembrane region" description="Helical" evidence="6">
    <location>
        <begin position="115"/>
        <end position="134"/>
    </location>
</feature>
<dbReference type="PANTHER" id="PTHR12385:SF96">
    <property type="entry name" value="CHOLINE TRANSPORTER-LIKE PROTEIN"/>
    <property type="match status" value="1"/>
</dbReference>
<dbReference type="InterPro" id="IPR007603">
    <property type="entry name" value="Choline_transptr-like"/>
</dbReference>
<keyword evidence="4 6" id="KW-1133">Transmembrane helix</keyword>
<evidence type="ECO:0000256" key="5">
    <source>
        <dbReference type="ARBA" id="ARBA00023136"/>
    </source>
</evidence>
<evidence type="ECO:0000256" key="3">
    <source>
        <dbReference type="ARBA" id="ARBA00022692"/>
    </source>
</evidence>
<evidence type="ECO:0000256" key="2">
    <source>
        <dbReference type="ARBA" id="ARBA00007168"/>
    </source>
</evidence>
<gene>
    <name evidence="7" type="ORF">SPHA_37992</name>
</gene>
<protein>
    <submittedName>
        <fullName evidence="7">Uncharacterized protein</fullName>
    </submittedName>
</protein>
<name>A0A812CQ43_ACAPH</name>
<dbReference type="GO" id="GO:0022857">
    <property type="term" value="F:transmembrane transporter activity"/>
    <property type="evidence" value="ECO:0007669"/>
    <property type="project" value="InterPro"/>
</dbReference>
<evidence type="ECO:0000256" key="6">
    <source>
        <dbReference type="SAM" id="Phobius"/>
    </source>
</evidence>